<comment type="caution">
    <text evidence="1">The sequence shown here is derived from an EMBL/GenBank/DDBJ whole genome shotgun (WGS) entry which is preliminary data.</text>
</comment>
<evidence type="ECO:0000313" key="1">
    <source>
        <dbReference type="EMBL" id="NEA84642.1"/>
    </source>
</evidence>
<proteinExistence type="predicted"/>
<protein>
    <submittedName>
        <fullName evidence="1">XRE family transcriptional regulator</fullName>
    </submittedName>
</protein>
<gene>
    <name evidence="1" type="ORF">G3I53_00810</name>
</gene>
<reference evidence="1" key="1">
    <citation type="submission" date="2020-01" db="EMBL/GenBank/DDBJ databases">
        <title>Insect and environment-associated Actinomycetes.</title>
        <authorList>
            <person name="Currrie C."/>
            <person name="Chevrette M."/>
            <person name="Carlson C."/>
            <person name="Stubbendieck R."/>
            <person name="Wendt-Pienkowski E."/>
        </authorList>
    </citation>
    <scope>NUCLEOTIDE SEQUENCE</scope>
    <source>
        <strain evidence="1">SID14436</strain>
    </source>
</reference>
<sequence length="129" mass="14590">MQTQRESTAEAEARALRDMAEQTPAEMARFLQDTFSQRVVAYIAGIEDHKQVGRWARGLNTPRIDSENRLRAACQVFHFIANCENPHIARAWMMGMNPQLDDASPIEAISEGRQKEVMAAARSFQRGDL</sequence>
<accession>A0A6G3QMV7</accession>
<organism evidence="1">
    <name type="scientific">Streptomyces sp. SID14436</name>
    <dbReference type="NCBI Taxonomy" id="2706070"/>
    <lineage>
        <taxon>Bacteria</taxon>
        <taxon>Bacillati</taxon>
        <taxon>Actinomycetota</taxon>
        <taxon>Actinomycetes</taxon>
        <taxon>Kitasatosporales</taxon>
        <taxon>Streptomycetaceae</taxon>
        <taxon>Streptomyces</taxon>
    </lineage>
</organism>
<dbReference type="RefSeq" id="WP_164334142.1">
    <property type="nucleotide sequence ID" value="NZ_JAAGMD010000023.1"/>
</dbReference>
<dbReference type="AlphaFoldDB" id="A0A6G3QMV7"/>
<dbReference type="EMBL" id="JAAGMD010000023">
    <property type="protein sequence ID" value="NEA84642.1"/>
    <property type="molecule type" value="Genomic_DNA"/>
</dbReference>
<name>A0A6G3QMV7_9ACTN</name>